<sequence length="478" mass="54887">MMGSMKKKKLVGPWSGEPEEIALGELILGRSISSIIWSKDEQDFIPLSNVPSFSGAIGPNHGENQREERFNFQKEVVKLLYFQDTRMVDFIENGTKVTGILGDVWNIIADYLNFTLVPKKIEFDGYGVRHPNGSFDGLVGYLQRNETQIIPRIVLLAEYGSILDYVCPFWKIHYGVYIKPKMKYDEYWFSDVFSTELWITSVIVLFILSISGYVTGKTRETITKEKINFSLNDHILYTVALAAQQGSVPAEFPLVSRRIYAITTFFSWIIVVSLNAQAIYYLVDKELYRPFVDLISLIRSTNYDLLIDKGGELSKIYRTHGDRERVSITTIEKLFKKVCSTQIDNVAGFLANDRYKATSKIHCDLIEITRPYFPSLLASAIQKGLHVRSFNIGILRLHENGILNKLKQKYFSTIIQKSDETIFESVNMSQVGAFLQMLVASYAVSFCIFIIEHIVYNVQKFRKGRKRWALARRPIHSY</sequence>
<proteinExistence type="predicted"/>
<accession>A0ACC2PKW6</accession>
<evidence type="ECO:0000313" key="2">
    <source>
        <dbReference type="Proteomes" id="UP001239111"/>
    </source>
</evidence>
<organism evidence="1 2">
    <name type="scientific">Eretmocerus hayati</name>
    <dbReference type="NCBI Taxonomy" id="131215"/>
    <lineage>
        <taxon>Eukaryota</taxon>
        <taxon>Metazoa</taxon>
        <taxon>Ecdysozoa</taxon>
        <taxon>Arthropoda</taxon>
        <taxon>Hexapoda</taxon>
        <taxon>Insecta</taxon>
        <taxon>Pterygota</taxon>
        <taxon>Neoptera</taxon>
        <taxon>Endopterygota</taxon>
        <taxon>Hymenoptera</taxon>
        <taxon>Apocrita</taxon>
        <taxon>Proctotrupomorpha</taxon>
        <taxon>Chalcidoidea</taxon>
        <taxon>Aphelinidae</taxon>
        <taxon>Aphelininae</taxon>
        <taxon>Eretmocerus</taxon>
    </lineage>
</organism>
<name>A0ACC2PKW6_9HYME</name>
<dbReference type="Proteomes" id="UP001239111">
    <property type="component" value="Chromosome 1"/>
</dbReference>
<reference evidence="1" key="1">
    <citation type="submission" date="2023-04" db="EMBL/GenBank/DDBJ databases">
        <title>A chromosome-level genome assembly of the parasitoid wasp Eretmocerus hayati.</title>
        <authorList>
            <person name="Zhong Y."/>
            <person name="Liu S."/>
            <person name="Liu Y."/>
        </authorList>
    </citation>
    <scope>NUCLEOTIDE SEQUENCE</scope>
    <source>
        <strain evidence="1">ZJU_SS_LIU_2023</strain>
    </source>
</reference>
<gene>
    <name evidence="1" type="ORF">QAD02_019799</name>
</gene>
<dbReference type="EMBL" id="CM056741">
    <property type="protein sequence ID" value="KAJ8684007.1"/>
    <property type="molecule type" value="Genomic_DNA"/>
</dbReference>
<comment type="caution">
    <text evidence="1">The sequence shown here is derived from an EMBL/GenBank/DDBJ whole genome shotgun (WGS) entry which is preliminary data.</text>
</comment>
<evidence type="ECO:0000313" key="1">
    <source>
        <dbReference type="EMBL" id="KAJ8684007.1"/>
    </source>
</evidence>
<keyword evidence="2" id="KW-1185">Reference proteome</keyword>
<protein>
    <submittedName>
        <fullName evidence="1">Uncharacterized protein</fullName>
    </submittedName>
</protein>